<dbReference type="InterPro" id="IPR016192">
    <property type="entry name" value="APOBEC/CMP_deaminase_Zn-bd"/>
</dbReference>
<dbReference type="Pfam" id="PF13847">
    <property type="entry name" value="Methyltransf_31"/>
    <property type="match status" value="1"/>
</dbReference>
<dbReference type="PROSITE" id="PS51747">
    <property type="entry name" value="CYT_DCMP_DEAMINASES_2"/>
    <property type="match status" value="1"/>
</dbReference>
<protein>
    <recommendedName>
        <fullName evidence="9">Deoxycytidylate deaminase</fullName>
        <ecNumber evidence="7">3.5.4.12</ecNumber>
    </recommendedName>
    <alternativeName>
        <fullName evidence="8">dCMP deaminase</fullName>
    </alternativeName>
</protein>
<dbReference type="PROSITE" id="PS00903">
    <property type="entry name" value="CYT_DCMP_DEAMINASES_1"/>
    <property type="match status" value="1"/>
</dbReference>
<dbReference type="GO" id="GO:0008270">
    <property type="term" value="F:zinc ion binding"/>
    <property type="evidence" value="ECO:0007669"/>
    <property type="project" value="InterPro"/>
</dbReference>
<evidence type="ECO:0000256" key="5">
    <source>
        <dbReference type="ARBA" id="ARBA00022801"/>
    </source>
</evidence>
<dbReference type="InterPro" id="IPR027417">
    <property type="entry name" value="P-loop_NTPase"/>
</dbReference>
<keyword evidence="5" id="KW-0378">Hydrolase</keyword>
<feature type="region of interest" description="Disordered" evidence="10">
    <location>
        <begin position="318"/>
        <end position="347"/>
    </location>
</feature>
<accession>A0A9P9Y6Y5</accession>
<comment type="caution">
    <text evidence="12">The sequence shown here is derived from an EMBL/GenBank/DDBJ whole genome shotgun (WGS) entry which is preliminary data.</text>
</comment>
<dbReference type="Gene3D" id="3.40.50.300">
    <property type="entry name" value="P-loop containing nucleotide triphosphate hydrolases"/>
    <property type="match status" value="1"/>
</dbReference>
<evidence type="ECO:0000256" key="3">
    <source>
        <dbReference type="ARBA" id="ARBA00022723"/>
    </source>
</evidence>
<dbReference type="SUPFAM" id="SSF53927">
    <property type="entry name" value="Cytidine deaminase-like"/>
    <property type="match status" value="1"/>
</dbReference>
<evidence type="ECO:0000256" key="1">
    <source>
        <dbReference type="ARBA" id="ARBA00001947"/>
    </source>
</evidence>
<dbReference type="InterPro" id="IPR029063">
    <property type="entry name" value="SAM-dependent_MTases_sf"/>
</dbReference>
<feature type="domain" description="CMP/dCMP-type deaminase" evidence="11">
    <location>
        <begin position="504"/>
        <end position="643"/>
    </location>
</feature>
<keyword evidence="6" id="KW-0862">Zinc</keyword>
<feature type="compositionally biased region" description="Low complexity" evidence="10">
    <location>
        <begin position="318"/>
        <end position="334"/>
    </location>
</feature>
<dbReference type="Proteomes" id="UP001055219">
    <property type="component" value="Unassembled WGS sequence"/>
</dbReference>
<dbReference type="FunFam" id="3.40.140.10:FF:000035">
    <property type="entry name" value="dCMP deaminase"/>
    <property type="match status" value="1"/>
</dbReference>
<dbReference type="EMBL" id="JAGIXG020000005">
    <property type="protein sequence ID" value="KAI6784208.1"/>
    <property type="molecule type" value="Genomic_DNA"/>
</dbReference>
<evidence type="ECO:0000313" key="12">
    <source>
        <dbReference type="EMBL" id="KAI6784208.1"/>
    </source>
</evidence>
<dbReference type="GO" id="GO:0005737">
    <property type="term" value="C:cytoplasm"/>
    <property type="evidence" value="ECO:0007669"/>
    <property type="project" value="TreeGrafter"/>
</dbReference>
<dbReference type="InterPro" id="IPR016193">
    <property type="entry name" value="Cytidine_deaminase-like"/>
</dbReference>
<dbReference type="Gene3D" id="3.40.140.10">
    <property type="entry name" value="Cytidine Deaminase, domain 2"/>
    <property type="match status" value="1"/>
</dbReference>
<dbReference type="InterPro" id="IPR035105">
    <property type="entry name" value="Deoxycytidylate_deaminase_dom"/>
</dbReference>
<dbReference type="SUPFAM" id="SSF53335">
    <property type="entry name" value="S-adenosyl-L-methionine-dependent methyltransferases"/>
    <property type="match status" value="1"/>
</dbReference>
<dbReference type="Gene3D" id="3.40.50.150">
    <property type="entry name" value="Vaccinia Virus protein VP39"/>
    <property type="match status" value="1"/>
</dbReference>
<gene>
    <name evidence="12" type="ORF">J7T54_004754</name>
</gene>
<reference evidence="12" key="1">
    <citation type="journal article" date="2021" name="J Fungi (Basel)">
        <title>Genomic and Metabolomic Analyses of the Marine Fungus Emericellopsis cladophorae: Insights into Saltwater Adaptability Mechanisms and Its Biosynthetic Potential.</title>
        <authorList>
            <person name="Goncalves M.F.M."/>
            <person name="Hilario S."/>
            <person name="Van de Peer Y."/>
            <person name="Esteves A.C."/>
            <person name="Alves A."/>
        </authorList>
    </citation>
    <scope>NUCLEOTIDE SEQUENCE</scope>
    <source>
        <strain evidence="12">MUM 19.33</strain>
    </source>
</reference>
<dbReference type="CDD" id="cd02440">
    <property type="entry name" value="AdoMet_MTases"/>
    <property type="match status" value="1"/>
</dbReference>
<reference evidence="12" key="2">
    <citation type="submission" date="2022-07" db="EMBL/GenBank/DDBJ databases">
        <authorList>
            <person name="Goncalves M.F.M."/>
            <person name="Hilario S."/>
            <person name="Van De Peer Y."/>
            <person name="Esteves A.C."/>
            <person name="Alves A."/>
        </authorList>
    </citation>
    <scope>NUCLEOTIDE SEQUENCE</scope>
    <source>
        <strain evidence="12">MUM 19.33</strain>
    </source>
</reference>
<comment type="cofactor">
    <cofactor evidence="1">
        <name>Zn(2+)</name>
        <dbReference type="ChEBI" id="CHEBI:29105"/>
    </cofactor>
</comment>
<evidence type="ECO:0000259" key="11">
    <source>
        <dbReference type="PROSITE" id="PS51747"/>
    </source>
</evidence>
<dbReference type="InterPro" id="IPR015517">
    <property type="entry name" value="dCMP_deaminase-rel"/>
</dbReference>
<evidence type="ECO:0000313" key="13">
    <source>
        <dbReference type="Proteomes" id="UP001055219"/>
    </source>
</evidence>
<dbReference type="InterPro" id="IPR002125">
    <property type="entry name" value="CMP_dCMP_dom"/>
</dbReference>
<evidence type="ECO:0000256" key="6">
    <source>
        <dbReference type="ARBA" id="ARBA00022833"/>
    </source>
</evidence>
<dbReference type="RefSeq" id="XP_051365064.1">
    <property type="nucleotide sequence ID" value="XM_051503442.1"/>
</dbReference>
<dbReference type="InterPro" id="IPR025714">
    <property type="entry name" value="Methyltranfer_dom"/>
</dbReference>
<evidence type="ECO:0000256" key="4">
    <source>
        <dbReference type="ARBA" id="ARBA00022727"/>
    </source>
</evidence>
<evidence type="ECO:0000256" key="10">
    <source>
        <dbReference type="SAM" id="MobiDB-lite"/>
    </source>
</evidence>
<dbReference type="Pfam" id="PF00383">
    <property type="entry name" value="dCMP_cyt_deam_1"/>
    <property type="match status" value="1"/>
</dbReference>
<dbReference type="GO" id="GO:0009165">
    <property type="term" value="P:nucleotide biosynthetic process"/>
    <property type="evidence" value="ECO:0007669"/>
    <property type="project" value="UniProtKB-KW"/>
</dbReference>
<dbReference type="AlphaFoldDB" id="A0A9P9Y6Y5"/>
<dbReference type="CDD" id="cd01286">
    <property type="entry name" value="deoxycytidylate_deaminase"/>
    <property type="match status" value="1"/>
</dbReference>
<dbReference type="GeneID" id="75831240"/>
<evidence type="ECO:0000256" key="9">
    <source>
        <dbReference type="ARBA" id="ARBA00071582"/>
    </source>
</evidence>
<evidence type="ECO:0000256" key="7">
    <source>
        <dbReference type="ARBA" id="ARBA00038938"/>
    </source>
</evidence>
<evidence type="ECO:0000256" key="8">
    <source>
        <dbReference type="ARBA" id="ARBA00041763"/>
    </source>
</evidence>
<evidence type="ECO:0000256" key="2">
    <source>
        <dbReference type="ARBA" id="ARBA00006576"/>
    </source>
</evidence>
<dbReference type="PANTHER" id="PTHR11086">
    <property type="entry name" value="DEOXYCYTIDYLATE DEAMINASE-RELATED"/>
    <property type="match status" value="1"/>
</dbReference>
<comment type="similarity">
    <text evidence="2">Belongs to the cytidine and deoxycytidylate deaminase family.</text>
</comment>
<dbReference type="EC" id="3.5.4.12" evidence="7"/>
<dbReference type="OrthoDB" id="6710946at2759"/>
<proteinExistence type="inferred from homology"/>
<dbReference type="PANTHER" id="PTHR11086:SF18">
    <property type="entry name" value="DEOXYCYTIDYLATE DEAMINASE"/>
    <property type="match status" value="1"/>
</dbReference>
<dbReference type="GO" id="GO:0004132">
    <property type="term" value="F:dCMP deaminase activity"/>
    <property type="evidence" value="ECO:0007669"/>
    <property type="project" value="UniProtKB-EC"/>
</dbReference>
<keyword evidence="3" id="KW-0479">Metal-binding</keyword>
<keyword evidence="13" id="KW-1185">Reference proteome</keyword>
<keyword evidence="4" id="KW-0545">Nucleotide biosynthesis</keyword>
<sequence length="879" mass="98442">MKSGDRPTVAKAETSASRFELLPFPQHTARLYCKAMADQHSAYTLGHKASQVQHHEWRTAENSAGHLLPHLKDTASRTPGLKFLDVGAGSGTITASFAKYMPQGHITATDISDEILQRAASFAKKQGVDNITFQKANIFELPFEDGAFDITHAHQVLVHLDEPVAGIKEMIRVTKRGGILALREADMEHMVIWPELPGVIGFHETLLSTWRASGGHPNGGRQLVSWSLQAGVPRDDMTATMGTWCYSQEGDRRIWADSMMERVKHGQMRVKALEMKLRSEQDLDAMAKGICSGKKTVAHYLVEHHGFKRLYLKASPKEASASAPDASSNAPSEEQSPDSEPEAFSGALSSSALTTKNGPRLAAKGSLALRPQPQEHSFTSAEDLLDFVTRRWRSRFVITDIPTEAVLDVFLRRPFFLLLSIDAPLTVRWKRYRDRSSSASEASRISLEDFVDQNDRHLYDPHDGLQSLISRATVRLLNTSSSLAHLYAKLGKLDIPNPDRLRPGWDTYFMALASLAAQRSNCMKRRVGCVLVGRERRVISTGYNGTPRGLTNCADGGCPRCNEGNGSGVGLGTCLCIHAEENALLEAGRERIRDGAVLYCDTCPCLTCSIKICQVGISEVVYAHGYSMDNDTAAVFQQAGVKLRQFTPDSLSKRKDGEQPARFTWNIRGDLYTQFLDAPSVLQNMWHKLVYRAWLIEELERNVVHGLPDICEAVFRNNREPQLVDRLERLNPQVCRTQRTIVGDMVMLRHMHANHVHQRTSNEATWVVGLLSDVQSILDQSLTVANYGEGYHMIARVVDSIYEHVDRLSPSNTWSSENRHRLQRQYMRWSHMPPKTDDYVTLRLYNTSTRERALVLGSLQTFFDRCIDARNHQQATSIG</sequence>
<name>A0A9P9Y6Y5_9HYPO</name>
<organism evidence="12 13">
    <name type="scientific">Emericellopsis cladophorae</name>
    <dbReference type="NCBI Taxonomy" id="2686198"/>
    <lineage>
        <taxon>Eukaryota</taxon>
        <taxon>Fungi</taxon>
        <taxon>Dikarya</taxon>
        <taxon>Ascomycota</taxon>
        <taxon>Pezizomycotina</taxon>
        <taxon>Sordariomycetes</taxon>
        <taxon>Hypocreomycetidae</taxon>
        <taxon>Hypocreales</taxon>
        <taxon>Bionectriaceae</taxon>
        <taxon>Emericellopsis</taxon>
    </lineage>
</organism>